<dbReference type="PANTHER" id="PTHR21427:SF19">
    <property type="entry name" value="UBIQUINONE BIOSYNTHESIS PROTEIN COQ9, MITOCHONDRIAL"/>
    <property type="match status" value="1"/>
</dbReference>
<evidence type="ECO:0000256" key="3">
    <source>
        <dbReference type="ARBA" id="ARBA00010766"/>
    </source>
</evidence>
<dbReference type="PANTHER" id="PTHR21427">
    <property type="entry name" value="UBIQUINONE BIOSYNTHESIS PROTEIN COQ9, MITOCHONDRIAL"/>
    <property type="match status" value="1"/>
</dbReference>
<evidence type="ECO:0000256" key="4">
    <source>
        <dbReference type="ARBA" id="ARBA00022688"/>
    </source>
</evidence>
<name>A0A7R9G9D9_9CRUS</name>
<comment type="pathway">
    <text evidence="2 8">Cofactor biosynthesis; ubiquinone biosynthesis.</text>
</comment>
<keyword evidence="7 8" id="KW-0496">Mitochondrion</keyword>
<evidence type="ECO:0000313" key="12">
    <source>
        <dbReference type="Proteomes" id="UP000678499"/>
    </source>
</evidence>
<evidence type="ECO:0000256" key="7">
    <source>
        <dbReference type="ARBA" id="ARBA00023128"/>
    </source>
</evidence>
<evidence type="ECO:0000256" key="2">
    <source>
        <dbReference type="ARBA" id="ARBA00004749"/>
    </source>
</evidence>
<dbReference type="InterPro" id="IPR012762">
    <property type="entry name" value="Ubiq_biosynth_COQ9"/>
</dbReference>
<dbReference type="Pfam" id="PF08511">
    <property type="entry name" value="COQ9"/>
    <property type="match status" value="1"/>
</dbReference>
<dbReference type="EMBL" id="OA882062">
    <property type="protein sequence ID" value="CAD7272380.1"/>
    <property type="molecule type" value="Genomic_DNA"/>
</dbReference>
<organism evidence="11">
    <name type="scientific">Notodromas monacha</name>
    <dbReference type="NCBI Taxonomy" id="399045"/>
    <lineage>
        <taxon>Eukaryota</taxon>
        <taxon>Metazoa</taxon>
        <taxon>Ecdysozoa</taxon>
        <taxon>Arthropoda</taxon>
        <taxon>Crustacea</taxon>
        <taxon>Oligostraca</taxon>
        <taxon>Ostracoda</taxon>
        <taxon>Podocopa</taxon>
        <taxon>Podocopida</taxon>
        <taxon>Cypridocopina</taxon>
        <taxon>Cypridoidea</taxon>
        <taxon>Cyprididae</taxon>
        <taxon>Notodromas</taxon>
    </lineage>
</organism>
<dbReference type="Gene3D" id="1.10.357.10">
    <property type="entry name" value="Tetracycline Repressor, domain 2"/>
    <property type="match status" value="1"/>
</dbReference>
<feature type="domain" description="COQ9 C-terminal" evidence="9">
    <location>
        <begin position="171"/>
        <end position="239"/>
    </location>
</feature>
<evidence type="ECO:0000256" key="6">
    <source>
        <dbReference type="ARBA" id="ARBA00023121"/>
    </source>
</evidence>
<dbReference type="GO" id="GO:0008289">
    <property type="term" value="F:lipid binding"/>
    <property type="evidence" value="ECO:0007669"/>
    <property type="project" value="UniProtKB-UniRule"/>
</dbReference>
<feature type="domain" description="Ubiquinone biosynthesis protein COQ9 HTH" evidence="10">
    <location>
        <begin position="53"/>
        <end position="79"/>
    </location>
</feature>
<keyword evidence="6 8" id="KW-0446">Lipid-binding</keyword>
<evidence type="ECO:0000256" key="8">
    <source>
        <dbReference type="RuleBase" id="RU366063"/>
    </source>
</evidence>
<dbReference type="InterPro" id="IPR013718">
    <property type="entry name" value="COQ9_C"/>
</dbReference>
<dbReference type="Pfam" id="PF21392">
    <property type="entry name" value="COQ9_N"/>
    <property type="match status" value="1"/>
</dbReference>
<evidence type="ECO:0000259" key="9">
    <source>
        <dbReference type="Pfam" id="PF08511"/>
    </source>
</evidence>
<dbReference type="GO" id="GO:0006744">
    <property type="term" value="P:ubiquinone biosynthetic process"/>
    <property type="evidence" value="ECO:0007669"/>
    <property type="project" value="UniProtKB-UniRule"/>
</dbReference>
<dbReference type="UniPathway" id="UPA00232"/>
<gene>
    <name evidence="11" type="ORF">NMOB1V02_LOCUS317</name>
</gene>
<dbReference type="FunFam" id="1.10.357.10:FF:000004">
    <property type="entry name" value="Ubiquinone biosynthesis protein COQ9, mitochondrial"/>
    <property type="match status" value="1"/>
</dbReference>
<accession>A0A7R9G9D9</accession>
<evidence type="ECO:0000259" key="10">
    <source>
        <dbReference type="Pfam" id="PF21392"/>
    </source>
</evidence>
<dbReference type="Proteomes" id="UP000678499">
    <property type="component" value="Unassembled WGS sequence"/>
</dbReference>
<dbReference type="AlphaFoldDB" id="A0A7R9G9D9"/>
<dbReference type="GO" id="GO:0005743">
    <property type="term" value="C:mitochondrial inner membrane"/>
    <property type="evidence" value="ECO:0007669"/>
    <property type="project" value="TreeGrafter"/>
</dbReference>
<comment type="function">
    <text evidence="8">Membrane-associated protein that warps the membrane surface to access and bind aromatic isoprenes with high specificity, including ubiquinone (CoQ) isoprene intermediates and presents them directly to Coq7, therefore facilitating the Coq7-mediated hydroxylase step. Participates in the biosynthesis of coenzyme Q, also named ubiquinone, an essential lipid-soluble electron transporter for aerobic cellular respiration.</text>
</comment>
<dbReference type="NCBIfam" id="TIGR02396">
    <property type="entry name" value="diverge_rpsU"/>
    <property type="match status" value="1"/>
</dbReference>
<evidence type="ECO:0000313" key="11">
    <source>
        <dbReference type="EMBL" id="CAD7272380.1"/>
    </source>
</evidence>
<keyword evidence="5" id="KW-0809">Transit peptide</keyword>
<proteinExistence type="inferred from homology"/>
<sequence>NLVSFYCRKSNGTMFAVKRVLVPVSLQQWRHFRSSVVKSVRENGTEDSSEWAVKNKVFTAALTYVPTDGWSREAIVKGARSIGLPSVAHGLFSDGAVDLVAFFYLKCNEDLTKWMEQELERSPESPQIQRSKTNLIRDSVKHRLEMILPVEAQWPQAMSLLALNPRTGLFVLSDLMDDIWHVAGDDRSHDVCPNLNWYSKRLGLTALYKSTEIFMLQDISPDKSNTWEFLDRRIENLFAMTNFAKNAEVALAFSAKATTGLALSVKNMLGLNHWMR</sequence>
<feature type="non-terminal residue" evidence="11">
    <location>
        <position position="1"/>
    </location>
</feature>
<comment type="subcellular location">
    <subcellularLocation>
        <location evidence="1 8">Mitochondrion</location>
    </subcellularLocation>
</comment>
<comment type="similarity">
    <text evidence="3 8">Belongs to the COQ9 family.</text>
</comment>
<evidence type="ECO:0000256" key="5">
    <source>
        <dbReference type="ARBA" id="ARBA00022946"/>
    </source>
</evidence>
<keyword evidence="12" id="KW-1185">Reference proteome</keyword>
<dbReference type="OrthoDB" id="619536at2759"/>
<keyword evidence="4 8" id="KW-0831">Ubiquinone biosynthesis</keyword>
<dbReference type="InterPro" id="IPR048674">
    <property type="entry name" value="COQ9_HTH"/>
</dbReference>
<protein>
    <recommendedName>
        <fullName evidence="8">Ubiquinone biosynthesis protein</fullName>
    </recommendedName>
</protein>
<reference evidence="11" key="1">
    <citation type="submission" date="2020-11" db="EMBL/GenBank/DDBJ databases">
        <authorList>
            <person name="Tran Van P."/>
        </authorList>
    </citation>
    <scope>NUCLEOTIDE SEQUENCE</scope>
</reference>
<dbReference type="EMBL" id="CAJPEX010000025">
    <property type="protein sequence ID" value="CAG0912532.1"/>
    <property type="molecule type" value="Genomic_DNA"/>
</dbReference>
<evidence type="ECO:0000256" key="1">
    <source>
        <dbReference type="ARBA" id="ARBA00004173"/>
    </source>
</evidence>